<dbReference type="PROSITE" id="PS50086">
    <property type="entry name" value="TBC_RABGAP"/>
    <property type="match status" value="1"/>
</dbReference>
<dbReference type="OrthoDB" id="10264062at2759"/>
<feature type="region of interest" description="Disordered" evidence="2">
    <location>
        <begin position="592"/>
        <end position="628"/>
    </location>
</feature>
<dbReference type="GO" id="GO:1901096">
    <property type="term" value="P:regulation of autophagosome maturation"/>
    <property type="evidence" value="ECO:0007669"/>
    <property type="project" value="TreeGrafter"/>
</dbReference>
<organism evidence="4 5">
    <name type="scientific">Pseudolycoriella hygida</name>
    <dbReference type="NCBI Taxonomy" id="35572"/>
    <lineage>
        <taxon>Eukaryota</taxon>
        <taxon>Metazoa</taxon>
        <taxon>Ecdysozoa</taxon>
        <taxon>Arthropoda</taxon>
        <taxon>Hexapoda</taxon>
        <taxon>Insecta</taxon>
        <taxon>Pterygota</taxon>
        <taxon>Neoptera</taxon>
        <taxon>Endopterygota</taxon>
        <taxon>Diptera</taxon>
        <taxon>Nematocera</taxon>
        <taxon>Sciaroidea</taxon>
        <taxon>Sciaridae</taxon>
        <taxon>Pseudolycoriella</taxon>
    </lineage>
</organism>
<evidence type="ECO:0000256" key="1">
    <source>
        <dbReference type="ARBA" id="ARBA00022468"/>
    </source>
</evidence>
<dbReference type="InterPro" id="IPR000195">
    <property type="entry name" value="Rab-GAP-TBC_dom"/>
</dbReference>
<keyword evidence="5" id="KW-1185">Reference proteome</keyword>
<dbReference type="EMBL" id="WJQU01000001">
    <property type="protein sequence ID" value="KAJ6650170.1"/>
    <property type="molecule type" value="Genomic_DNA"/>
</dbReference>
<keyword evidence="1" id="KW-0343">GTPase activation</keyword>
<feature type="domain" description="Rab-GAP TBC" evidence="3">
    <location>
        <begin position="213"/>
        <end position="423"/>
    </location>
</feature>
<accession>A0A9Q0SAP7</accession>
<dbReference type="Proteomes" id="UP001151699">
    <property type="component" value="Chromosome A"/>
</dbReference>
<dbReference type="InterPro" id="IPR035969">
    <property type="entry name" value="Rab-GAP_TBC_sf"/>
</dbReference>
<sequence>MAGIFGFTREAVRVKVRKCEGTLPPEWRKFSVDPQITSLEVLCSILAKAFDLKTDFAISYKTVDPSGHEVYLAVLSDWDLDAAFLRAHNLSISTSTEPCLNLNVDIKPFSESTIDWDASSNSSSQREISPLQQSIGVGQKYVQNMQTRLPGLIMNQMEKTFSMVSRALNFAEDQNILQPPRQPLSDSEFRSFLDSVGQIVQPHELRKVIYSGGIDPSLRRVVWKHILNVYPDGMTGRERMDYMKKKAAEYTRLRDTWRTSVQRGNVIGELAYVTSMVRKDVLRTDRLHPFYAGSDDNQNIASLFNILTTYALNHPAVSYCQGMSDIASPLLVTMGDECQAYICFCAVMIRLNANFMLDGVHMTLKFSHLAEALQHYDPEFYEYLKMQQADDLLFCYRWLLLEMKREFAFDDSLQMLEVLWSSLPIEPPVKELALFEKEFTPPSTDIPPPKSPSVIMRTPRENAYTKLCELRRQSSALSLVSSSPNTSTVSLSKSLDATKRFNLSLDETGSKLQTKFGTKFYQSLDETKMLSLINQNDTKSNAPNLEDIENNLPVIFMEVKRNDENLLPSQTTASKEVKSSEEITDATELPLRSMGDGRCASHSNKHKSISQINSINPNSNPLNHHRRGGHFKDLKERIAASKKAIQMHT</sequence>
<dbReference type="SUPFAM" id="SSF47923">
    <property type="entry name" value="Ypt/Rab-GAP domain of gyp1p"/>
    <property type="match status" value="2"/>
</dbReference>
<evidence type="ECO:0000313" key="5">
    <source>
        <dbReference type="Proteomes" id="UP001151699"/>
    </source>
</evidence>
<evidence type="ECO:0000259" key="3">
    <source>
        <dbReference type="PROSITE" id="PS50086"/>
    </source>
</evidence>
<protein>
    <submittedName>
        <fullName evidence="4">TBC1 domain family member 25</fullName>
    </submittedName>
</protein>
<dbReference type="SMART" id="SM00164">
    <property type="entry name" value="TBC"/>
    <property type="match status" value="1"/>
</dbReference>
<dbReference type="Pfam" id="PF00566">
    <property type="entry name" value="RabGAP-TBC"/>
    <property type="match status" value="1"/>
</dbReference>
<evidence type="ECO:0000256" key="2">
    <source>
        <dbReference type="SAM" id="MobiDB-lite"/>
    </source>
</evidence>
<name>A0A9Q0SAP7_9DIPT</name>
<dbReference type="Gene3D" id="1.10.472.80">
    <property type="entry name" value="Ypt/Rab-GAP domain of gyp1p, domain 3"/>
    <property type="match status" value="1"/>
</dbReference>
<dbReference type="AlphaFoldDB" id="A0A9Q0SAP7"/>
<evidence type="ECO:0000313" key="4">
    <source>
        <dbReference type="EMBL" id="KAJ6650170.1"/>
    </source>
</evidence>
<gene>
    <name evidence="4" type="primary">TBC1D25</name>
    <name evidence="4" type="ORF">Bhyg_05415</name>
</gene>
<dbReference type="GO" id="GO:0005096">
    <property type="term" value="F:GTPase activator activity"/>
    <property type="evidence" value="ECO:0007669"/>
    <property type="project" value="UniProtKB-KW"/>
</dbReference>
<comment type="caution">
    <text evidence="4">The sequence shown here is derived from an EMBL/GenBank/DDBJ whole genome shotgun (WGS) entry which is preliminary data.</text>
</comment>
<dbReference type="PANTHER" id="PTHR22957">
    <property type="entry name" value="TBC1 DOMAIN FAMILY MEMBER GTPASE-ACTIVATING PROTEIN"/>
    <property type="match status" value="1"/>
</dbReference>
<dbReference type="Gene3D" id="1.10.8.270">
    <property type="entry name" value="putative rabgap domain of human tbc1 domain family member 14 like domains"/>
    <property type="match status" value="1"/>
</dbReference>
<feature type="compositionally biased region" description="Low complexity" evidence="2">
    <location>
        <begin position="609"/>
        <end position="621"/>
    </location>
</feature>
<dbReference type="FunFam" id="1.10.8.270:FF:000041">
    <property type="entry name" value="TBC1 domain family member 25"/>
    <property type="match status" value="1"/>
</dbReference>
<proteinExistence type="predicted"/>
<dbReference type="GO" id="GO:0005776">
    <property type="term" value="C:autophagosome"/>
    <property type="evidence" value="ECO:0007669"/>
    <property type="project" value="TreeGrafter"/>
</dbReference>
<reference evidence="4" key="1">
    <citation type="submission" date="2022-07" db="EMBL/GenBank/DDBJ databases">
        <authorList>
            <person name="Trinca V."/>
            <person name="Uliana J.V.C."/>
            <person name="Torres T.T."/>
            <person name="Ward R.J."/>
            <person name="Monesi N."/>
        </authorList>
    </citation>
    <scope>NUCLEOTIDE SEQUENCE</scope>
    <source>
        <strain evidence="4">HSMRA1968</strain>
        <tissue evidence="4">Whole embryos</tissue>
    </source>
</reference>
<dbReference type="PANTHER" id="PTHR22957:SF333">
    <property type="entry name" value="TBC1 DOMAIN FAMILY MEMBER 25"/>
    <property type="match status" value="1"/>
</dbReference>